<dbReference type="InterPro" id="IPR047127">
    <property type="entry name" value="MutT-like"/>
</dbReference>
<dbReference type="NCBIfam" id="NF006530">
    <property type="entry name" value="PRK08999.1"/>
    <property type="match status" value="1"/>
</dbReference>
<dbReference type="EMBL" id="GU474893">
    <property type="protein sequence ID" value="ADI18547.1"/>
    <property type="molecule type" value="Genomic_DNA"/>
</dbReference>
<feature type="binding site" evidence="17">
    <location>
        <position position="29"/>
    </location>
    <ligand>
        <name>8-oxo-dGTP</name>
        <dbReference type="ChEBI" id="CHEBI:77896"/>
    </ligand>
</feature>
<evidence type="ECO:0000256" key="14">
    <source>
        <dbReference type="ARBA" id="ARBA00041592"/>
    </source>
</evidence>
<evidence type="ECO:0000256" key="7">
    <source>
        <dbReference type="ARBA" id="ARBA00022801"/>
    </source>
</evidence>
<evidence type="ECO:0000256" key="15">
    <source>
        <dbReference type="ARBA" id="ARBA00041979"/>
    </source>
</evidence>
<evidence type="ECO:0000313" key="20">
    <source>
        <dbReference type="EMBL" id="ADI18547.1"/>
    </source>
</evidence>
<dbReference type="CDD" id="cd03425">
    <property type="entry name" value="NUDIX_MutT_NudA_like"/>
    <property type="match status" value="1"/>
</dbReference>
<dbReference type="GO" id="GO:0009228">
    <property type="term" value="P:thiamine biosynthetic process"/>
    <property type="evidence" value="ECO:0007669"/>
    <property type="project" value="UniProtKB-KW"/>
</dbReference>
<dbReference type="AlphaFoldDB" id="E0XVV6"/>
<evidence type="ECO:0000256" key="3">
    <source>
        <dbReference type="ARBA" id="ARBA00022457"/>
    </source>
</evidence>
<dbReference type="GO" id="GO:0006281">
    <property type="term" value="P:DNA repair"/>
    <property type="evidence" value="ECO:0007669"/>
    <property type="project" value="UniProtKB-KW"/>
</dbReference>
<dbReference type="EC" id="3.6.1.55" evidence="12"/>
<organism evidence="20">
    <name type="scientific">uncultured gamma proteobacterium HF4000_23L14</name>
    <dbReference type="NCBI Taxonomy" id="710988"/>
    <lineage>
        <taxon>Bacteria</taxon>
        <taxon>Pseudomonadati</taxon>
        <taxon>Pseudomonadota</taxon>
        <taxon>Gammaproteobacteria</taxon>
        <taxon>environmental samples</taxon>
    </lineage>
</organism>
<evidence type="ECO:0000259" key="19">
    <source>
        <dbReference type="PROSITE" id="PS51462"/>
    </source>
</evidence>
<dbReference type="GO" id="GO:0044715">
    <property type="term" value="F:8-oxo-dGDP phosphatase activity"/>
    <property type="evidence" value="ECO:0007669"/>
    <property type="project" value="TreeGrafter"/>
</dbReference>
<dbReference type="Pfam" id="PF00293">
    <property type="entry name" value="NUDIX"/>
    <property type="match status" value="1"/>
</dbReference>
<comment type="cofactor">
    <cofactor evidence="1 18">
        <name>Mg(2+)</name>
        <dbReference type="ChEBI" id="CHEBI:18420"/>
    </cofactor>
</comment>
<evidence type="ECO:0000256" key="17">
    <source>
        <dbReference type="PIRSR" id="PIRSR603561-1"/>
    </source>
</evidence>
<dbReference type="PROSITE" id="PS51462">
    <property type="entry name" value="NUDIX"/>
    <property type="match status" value="1"/>
</dbReference>
<dbReference type="Pfam" id="PF02581">
    <property type="entry name" value="TMP-TENI"/>
    <property type="match status" value="1"/>
</dbReference>
<dbReference type="GO" id="GO:0035539">
    <property type="term" value="F:8-oxo-7,8-dihydrodeoxyguanosine triphosphate pyrophosphatase activity"/>
    <property type="evidence" value="ECO:0007669"/>
    <property type="project" value="UniProtKB-EC"/>
</dbReference>
<dbReference type="PANTHER" id="PTHR47707:SF1">
    <property type="entry name" value="NUDIX HYDROLASE FAMILY PROTEIN"/>
    <property type="match status" value="1"/>
</dbReference>
<proteinExistence type="inferred from homology"/>
<dbReference type="NCBIfam" id="TIGR00586">
    <property type="entry name" value="mutt"/>
    <property type="match status" value="1"/>
</dbReference>
<feature type="binding site" evidence="17">
    <location>
        <begin position="40"/>
        <end position="43"/>
    </location>
    <ligand>
        <name>8-oxo-dGTP</name>
        <dbReference type="ChEBI" id="CHEBI:77896"/>
    </ligand>
</feature>
<comment type="catalytic activity">
    <reaction evidence="11">
        <text>8-oxo-GTP + H2O = 8-oxo-GMP + diphosphate + H(+)</text>
        <dbReference type="Rhea" id="RHEA:67616"/>
        <dbReference type="ChEBI" id="CHEBI:15377"/>
        <dbReference type="ChEBI" id="CHEBI:15378"/>
        <dbReference type="ChEBI" id="CHEBI:33019"/>
        <dbReference type="ChEBI" id="CHEBI:143553"/>
        <dbReference type="ChEBI" id="CHEBI:145694"/>
    </reaction>
</comment>
<evidence type="ECO:0000256" key="4">
    <source>
        <dbReference type="ARBA" id="ARBA00022705"/>
    </source>
</evidence>
<feature type="binding site" evidence="18">
    <location>
        <position position="63"/>
    </location>
    <ligand>
        <name>Mg(2+)</name>
        <dbReference type="ChEBI" id="CHEBI:18420"/>
    </ligand>
</feature>
<evidence type="ECO:0000256" key="18">
    <source>
        <dbReference type="PIRSR" id="PIRSR603561-2"/>
    </source>
</evidence>
<accession>E0XVV6</accession>
<feature type="domain" description="Nudix hydrolase" evidence="19">
    <location>
        <begin position="8"/>
        <end position="135"/>
    </location>
</feature>
<evidence type="ECO:0000256" key="9">
    <source>
        <dbReference type="ARBA" id="ARBA00023204"/>
    </source>
</evidence>
<keyword evidence="6" id="KW-0227">DNA damage</keyword>
<dbReference type="SUPFAM" id="SSF55811">
    <property type="entry name" value="Nudix"/>
    <property type="match status" value="1"/>
</dbReference>
<dbReference type="InterPro" id="IPR036206">
    <property type="entry name" value="ThiamineP_synth_sf"/>
</dbReference>
<keyword evidence="7" id="KW-0378">Hydrolase</keyword>
<comment type="catalytic activity">
    <reaction evidence="10">
        <text>8-oxo-dGTP + H2O = 8-oxo-dGMP + diphosphate + H(+)</text>
        <dbReference type="Rhea" id="RHEA:31575"/>
        <dbReference type="ChEBI" id="CHEBI:15377"/>
        <dbReference type="ChEBI" id="CHEBI:15378"/>
        <dbReference type="ChEBI" id="CHEBI:33019"/>
        <dbReference type="ChEBI" id="CHEBI:63224"/>
        <dbReference type="ChEBI" id="CHEBI:77896"/>
        <dbReference type="EC" id="3.6.1.55"/>
    </reaction>
</comment>
<dbReference type="GO" id="GO:0044716">
    <property type="term" value="F:8-oxo-GDP phosphatase activity"/>
    <property type="evidence" value="ECO:0007669"/>
    <property type="project" value="TreeGrafter"/>
</dbReference>
<evidence type="ECO:0000256" key="2">
    <source>
        <dbReference type="ARBA" id="ARBA00005582"/>
    </source>
</evidence>
<evidence type="ECO:0000256" key="16">
    <source>
        <dbReference type="ARBA" id="ARBA00042798"/>
    </source>
</evidence>
<dbReference type="InterPro" id="IPR020476">
    <property type="entry name" value="Nudix_hydrolase"/>
</dbReference>
<evidence type="ECO:0000256" key="1">
    <source>
        <dbReference type="ARBA" id="ARBA00001946"/>
    </source>
</evidence>
<protein>
    <recommendedName>
        <fullName evidence="13">8-oxo-dGTP diphosphatase</fullName>
        <ecNumber evidence="12">3.6.1.55</ecNumber>
    </recommendedName>
    <alternativeName>
        <fullName evidence="16">7,8-dihydro-8-oxoguanine-triphosphatase</fullName>
    </alternativeName>
    <alternativeName>
        <fullName evidence="15">Mutator protein MutT</fullName>
    </alternativeName>
    <alternativeName>
        <fullName evidence="14">dGTP pyrophosphohydrolase</fullName>
    </alternativeName>
</protein>
<reference evidence="20" key="1">
    <citation type="journal article" date="2011" name="Environ. Microbiol.">
        <title>Time-series analyses of Monterey Bay coastal microbial picoplankton using a 'genome proxy' microarray.</title>
        <authorList>
            <person name="Rich V.I."/>
            <person name="Pham V.D."/>
            <person name="Eppley J."/>
            <person name="Shi Y."/>
            <person name="DeLong E.F."/>
        </authorList>
    </citation>
    <scope>NUCLEOTIDE SEQUENCE</scope>
</reference>
<dbReference type="PRINTS" id="PR00502">
    <property type="entry name" value="NUDIXFAMILY"/>
</dbReference>
<keyword evidence="4" id="KW-0235">DNA replication</keyword>
<evidence type="ECO:0000256" key="13">
    <source>
        <dbReference type="ARBA" id="ARBA00040794"/>
    </source>
</evidence>
<dbReference type="CDD" id="cd00564">
    <property type="entry name" value="TMP_TenI"/>
    <property type="match status" value="1"/>
</dbReference>
<dbReference type="GO" id="GO:0006260">
    <property type="term" value="P:DNA replication"/>
    <property type="evidence" value="ECO:0007669"/>
    <property type="project" value="UniProtKB-KW"/>
</dbReference>
<dbReference type="Gene3D" id="3.20.20.70">
    <property type="entry name" value="Aldolase class I"/>
    <property type="match status" value="1"/>
</dbReference>
<evidence type="ECO:0000256" key="11">
    <source>
        <dbReference type="ARBA" id="ARBA00036904"/>
    </source>
</evidence>
<name>E0XVV6_9GAMM</name>
<keyword evidence="3" id="KW-0515">Mutator protein</keyword>
<comment type="similarity">
    <text evidence="2">Belongs to the Nudix hydrolase family.</text>
</comment>
<keyword evidence="8 18" id="KW-0460">Magnesium</keyword>
<dbReference type="InterPro" id="IPR015797">
    <property type="entry name" value="NUDIX_hydrolase-like_dom_sf"/>
</dbReference>
<sequence length="311" mass="34925">MSSNKKIIVEEVVVGILLNKNGQILVAKRRNNQFMPSYWELPGGKIKAGENKKDSLKRELSEELGVTVNKSSLKHTMFHQYPNKVVKLWIYNVDKYSGEPSGQEGQDTSWCSLDQLNNYKLLPTMRVIVHKISLPEHYWITPDDHHSESVIEKCREHLIAGTMIVQLRSKVSLDHTYIDKVYKLCQDYQASLILNTPNKTYQELCDGWHLTSNELLSLKERPCDNNKLLGVSTHNALEAEYAENISADYISLSPVNSTPSHPDIPPLGWQVASDIISKSNLPVYLLGGMSKEVLDKALSIGAQGVAGISQI</sequence>
<dbReference type="InterPro" id="IPR000086">
    <property type="entry name" value="NUDIX_hydrolase_dom"/>
</dbReference>
<keyword evidence="9" id="KW-0234">DNA repair</keyword>
<evidence type="ECO:0000256" key="8">
    <source>
        <dbReference type="ARBA" id="ARBA00022842"/>
    </source>
</evidence>
<evidence type="ECO:0000256" key="10">
    <source>
        <dbReference type="ARBA" id="ARBA00035861"/>
    </source>
</evidence>
<evidence type="ECO:0000256" key="5">
    <source>
        <dbReference type="ARBA" id="ARBA00022723"/>
    </source>
</evidence>
<dbReference type="InterPro" id="IPR013785">
    <property type="entry name" value="Aldolase_TIM"/>
</dbReference>
<evidence type="ECO:0000256" key="12">
    <source>
        <dbReference type="ARBA" id="ARBA00038905"/>
    </source>
</evidence>
<keyword evidence="5 18" id="KW-0479">Metal-binding</keyword>
<dbReference type="GO" id="GO:0008413">
    <property type="term" value="F:8-oxo-7,8-dihydroguanosine triphosphate pyrophosphatase activity"/>
    <property type="evidence" value="ECO:0007669"/>
    <property type="project" value="InterPro"/>
</dbReference>
<dbReference type="InterPro" id="IPR022998">
    <property type="entry name" value="ThiamineP_synth_TenI"/>
</dbReference>
<dbReference type="Gene3D" id="3.90.79.10">
    <property type="entry name" value="Nucleoside Triphosphate Pyrophosphohydrolase"/>
    <property type="match status" value="1"/>
</dbReference>
<dbReference type="PANTHER" id="PTHR47707">
    <property type="entry name" value="8-OXO-DGTP DIPHOSPHATASE"/>
    <property type="match status" value="1"/>
</dbReference>
<evidence type="ECO:0000256" key="6">
    <source>
        <dbReference type="ARBA" id="ARBA00022763"/>
    </source>
</evidence>
<dbReference type="GO" id="GO:0046872">
    <property type="term" value="F:metal ion binding"/>
    <property type="evidence" value="ECO:0007669"/>
    <property type="project" value="UniProtKB-KW"/>
</dbReference>
<feature type="binding site" evidence="18">
    <location>
        <position position="43"/>
    </location>
    <ligand>
        <name>Mg(2+)</name>
        <dbReference type="ChEBI" id="CHEBI:18420"/>
    </ligand>
</feature>
<dbReference type="InterPro" id="IPR003561">
    <property type="entry name" value="Mutator_MutT"/>
</dbReference>
<dbReference type="SUPFAM" id="SSF51391">
    <property type="entry name" value="Thiamin phosphate synthase"/>
    <property type="match status" value="1"/>
</dbReference>